<organism evidence="1 2">
    <name type="scientific">Leucobacter luti</name>
    <dbReference type="NCBI Taxonomy" id="340320"/>
    <lineage>
        <taxon>Bacteria</taxon>
        <taxon>Bacillati</taxon>
        <taxon>Actinomycetota</taxon>
        <taxon>Actinomycetes</taxon>
        <taxon>Micrococcales</taxon>
        <taxon>Microbacteriaceae</taxon>
        <taxon>Leucobacter</taxon>
    </lineage>
</organism>
<keyword evidence="2" id="KW-1185">Reference proteome</keyword>
<dbReference type="AlphaFoldDB" id="A0A4R6S0A8"/>
<accession>A0A4R6S0A8</accession>
<evidence type="ECO:0008006" key="3">
    <source>
        <dbReference type="Google" id="ProtNLM"/>
    </source>
</evidence>
<reference evidence="1 2" key="1">
    <citation type="submission" date="2019-03" db="EMBL/GenBank/DDBJ databases">
        <title>Genomic analyses of the natural microbiome of Caenorhabditis elegans.</title>
        <authorList>
            <person name="Samuel B."/>
        </authorList>
    </citation>
    <scope>NUCLEOTIDE SEQUENCE [LARGE SCALE GENOMIC DNA]</scope>
    <source>
        <strain evidence="1 2">JUb18</strain>
    </source>
</reference>
<dbReference type="Gene3D" id="3.40.50.300">
    <property type="entry name" value="P-loop containing nucleotide triphosphate hydrolases"/>
    <property type="match status" value="1"/>
</dbReference>
<dbReference type="InterPro" id="IPR048444">
    <property type="entry name" value="DNMK"/>
</dbReference>
<dbReference type="OrthoDB" id="877829at2"/>
<dbReference type="RefSeq" id="WP_133616607.1">
    <property type="nucleotide sequence ID" value="NZ_SNYA01000004.1"/>
</dbReference>
<name>A0A4R6S0A8_9MICO</name>
<proteinExistence type="predicted"/>
<protein>
    <recommendedName>
        <fullName evidence="3">Dephospho-CoA kinase</fullName>
    </recommendedName>
</protein>
<evidence type="ECO:0000313" key="2">
    <source>
        <dbReference type="Proteomes" id="UP000295601"/>
    </source>
</evidence>
<sequence>MTQTHTVHPTQLIGIGGRKRHGKDAFASLIGEQDPDAWIVTGMSVALFEAALVCDPLIPLARPHRRRWRRRLSETSPAILYLRERLRIERFKHVRLSHLVMAVGETAAKEVPEVRQFLQRLGTDVGRDMIDQDVWVRAAGRKIEQLRAQGKNVVITGIRYPNELAMVQRLGGTTFWVERPGMPVDASDSHVSEHALSLRDFDHAIMNIGTLDDLREQALSWVKIRPQETAH</sequence>
<dbReference type="EMBL" id="SNYA01000004">
    <property type="protein sequence ID" value="TDP92377.1"/>
    <property type="molecule type" value="Genomic_DNA"/>
</dbReference>
<dbReference type="Pfam" id="PF21448">
    <property type="entry name" value="DNMK"/>
    <property type="match status" value="1"/>
</dbReference>
<dbReference type="Proteomes" id="UP000295601">
    <property type="component" value="Unassembled WGS sequence"/>
</dbReference>
<dbReference type="InterPro" id="IPR027417">
    <property type="entry name" value="P-loop_NTPase"/>
</dbReference>
<evidence type="ECO:0000313" key="1">
    <source>
        <dbReference type="EMBL" id="TDP92377.1"/>
    </source>
</evidence>
<comment type="caution">
    <text evidence="1">The sequence shown here is derived from an EMBL/GenBank/DDBJ whole genome shotgun (WGS) entry which is preliminary data.</text>
</comment>
<gene>
    <name evidence="1" type="ORF">EDF62_1584</name>
</gene>